<organism evidence="5 6">
    <name type="scientific">Brassica napus</name>
    <name type="common">Rape</name>
    <dbReference type="NCBI Taxonomy" id="3708"/>
    <lineage>
        <taxon>Eukaryota</taxon>
        <taxon>Viridiplantae</taxon>
        <taxon>Streptophyta</taxon>
        <taxon>Embryophyta</taxon>
        <taxon>Tracheophyta</taxon>
        <taxon>Spermatophyta</taxon>
        <taxon>Magnoliopsida</taxon>
        <taxon>eudicotyledons</taxon>
        <taxon>Gunneridae</taxon>
        <taxon>Pentapetalae</taxon>
        <taxon>rosids</taxon>
        <taxon>malvids</taxon>
        <taxon>Brassicales</taxon>
        <taxon>Brassicaceae</taxon>
        <taxon>Brassiceae</taxon>
        <taxon>Brassica</taxon>
    </lineage>
</organism>
<feature type="domain" description="GH3 C-terminal" evidence="4">
    <location>
        <begin position="457"/>
        <end position="579"/>
    </location>
</feature>
<gene>
    <name evidence="5" type="ORF">HID58_004297</name>
</gene>
<proteinExistence type="inferred from homology"/>
<reference evidence="5 6" key="1">
    <citation type="submission" date="2021-05" db="EMBL/GenBank/DDBJ databases">
        <title>Genome Assembly of Synthetic Allotetraploid Brassica napus Reveals Homoeologous Exchanges between Subgenomes.</title>
        <authorList>
            <person name="Davis J.T."/>
        </authorList>
    </citation>
    <scope>NUCLEOTIDE SEQUENCE [LARGE SCALE GENOMIC DNA]</scope>
    <source>
        <strain evidence="6">cv. Da-Ae</strain>
        <tissue evidence="5">Seedling</tissue>
    </source>
</reference>
<sequence>MVGEFSGQCITCFQENGNIFYRSYHKIIKNQQTMLPRFDPTNPLACMSVLEDVTSNAKQIQDSVLEAILSRNAQTEYLKGFLNGQLDKQSFKKNLPLVTYEDYRPYIDRIADGESSNLICDRPISLFLASTGTSGGYPKLIPLTAEDMEQRILFASLYAPLVFKHIGGLTEGKSLMFYFVTRESETASGLIVRDRVQVSPHEISTCVDTSQAMYCQLLCGLVQRENVARLGAPFASSFLKVINFLEDHWTELCSNIRTGRVSDWITDAQCVSGVSKFLTAPNPDLASLIEKECSKTSWEGIVKRLWPKAKCIEAVVTGSMVQYIPLLEFYGGGLPLISSWYGASECFIGINVDPLSKPCDVSYTIVPSMAYFEFLEVEKDHQETGHNPTKNPVVVDLADVKIGHDYELIITTFSGLYRYRMGDVLRVTGFYNNAPQFYFVGRQKVVLSMDIDKTYEEDLHKAVTSATHLLEPHDLMLIDFTSRVDSSSFPGHYVIYWELGRKLKDAKVEPHRHVLEECCFTIEKSLNSVYRKLRKNDGTVGPLEIKVVRRGAFDELMNLFLSRGSSVSQYKTPRSVTSEEAMKILEEAVVSEFLSTKTPSWEPPCLSVLEDTTSNAKQVQDSVLEAILSCNAQTEYLRGFLSGQLDKQSFKKNLPIVTYEDCRSYIDRIANGESFNLICDRPFIVLLTSSGTSGGVPKLIPLTAEEMEQGILCASLFNPMLSKQFEGRKRDTFWIDGQDYNNLYFEKLDPSQKIILTLPSACSANCFVGFYNEKMYLALMHHLLLPSSNSWRITGMNSNIRTGRVSDWITDAQCLSGISKFLTGPNPELAGLIEQECSKTSWEGIVKRLWPKAKCIEAIITGSMAQYIPMLEFYCGGIPLVSSLYVSSECSIGINIDPLSKPCDVSYTIIPSMAYFEFLEVKKDHQETGHDLTENHVVVDLVDVKIGHDYEPVVTTFSGLYRYRVGDVLRVTGYYNNAPKFRFVGRQKVVLSIDMDKTYEEDLLKAVANATLLLEPHELMLTDFTSRVDSSSFPGHYVLYWELGSKVKDVKVEPDPKVMEKCCFTVEESLDSVYRKGRRNDKNIGPLELKVVRSGAFDELMSFFVSRGSSVSQYKTPRSVTNEDAVKILEAAVVSKFVSRKIPSWELHELHSSR</sequence>
<dbReference type="PANTHER" id="PTHR31901">
    <property type="entry name" value="GH3 DOMAIN-CONTAINING PROTEIN"/>
    <property type="match status" value="1"/>
</dbReference>
<comment type="similarity">
    <text evidence="1">Belongs to the IAA-amido conjugating enzyme family.</text>
</comment>
<dbReference type="InterPro" id="IPR055377">
    <property type="entry name" value="GH3_M"/>
</dbReference>
<evidence type="ECO:0000256" key="2">
    <source>
        <dbReference type="ARBA" id="ARBA00022598"/>
    </source>
</evidence>
<dbReference type="Pfam" id="PF03321">
    <property type="entry name" value="GH3"/>
    <property type="match status" value="3"/>
</dbReference>
<protein>
    <submittedName>
        <fullName evidence="5">Uncharacterized protein</fullName>
    </submittedName>
</protein>
<evidence type="ECO:0000256" key="1">
    <source>
        <dbReference type="ARBA" id="ARBA00008068"/>
    </source>
</evidence>
<keyword evidence="2" id="KW-0436">Ligase</keyword>
<dbReference type="Pfam" id="PF23571">
    <property type="entry name" value="GH3_M"/>
    <property type="match status" value="2"/>
</dbReference>
<evidence type="ECO:0000313" key="6">
    <source>
        <dbReference type="Proteomes" id="UP000824890"/>
    </source>
</evidence>
<evidence type="ECO:0000259" key="3">
    <source>
        <dbReference type="Pfam" id="PF23571"/>
    </source>
</evidence>
<feature type="domain" description="GH3 C-terminal" evidence="4">
    <location>
        <begin position="1001"/>
        <end position="1123"/>
    </location>
</feature>
<dbReference type="InterPro" id="IPR004993">
    <property type="entry name" value="GH3"/>
</dbReference>
<dbReference type="InterPro" id="IPR055378">
    <property type="entry name" value="GH3_C"/>
</dbReference>
<feature type="domain" description="GH3 middle" evidence="3">
    <location>
        <begin position="907"/>
        <end position="986"/>
    </location>
</feature>
<accession>A0ABQ8E5D1</accession>
<comment type="caution">
    <text evidence="5">The sequence shown here is derived from an EMBL/GenBank/DDBJ whole genome shotgun (WGS) entry which is preliminary data.</text>
</comment>
<keyword evidence="6" id="KW-1185">Reference proteome</keyword>
<dbReference type="Proteomes" id="UP000824890">
    <property type="component" value="Unassembled WGS sequence"/>
</dbReference>
<name>A0ABQ8E5D1_BRANA</name>
<dbReference type="Pfam" id="PF23572">
    <property type="entry name" value="GH3_C"/>
    <property type="match status" value="2"/>
</dbReference>
<feature type="domain" description="GH3 middle" evidence="3">
    <location>
        <begin position="363"/>
        <end position="442"/>
    </location>
</feature>
<dbReference type="PANTHER" id="PTHR31901:SF54">
    <property type="entry name" value="AUXIN-RESPONSIVE GH3 FAMILY PROTEIN"/>
    <property type="match status" value="1"/>
</dbReference>
<evidence type="ECO:0000313" key="5">
    <source>
        <dbReference type="EMBL" id="KAH0936836.1"/>
    </source>
</evidence>
<evidence type="ECO:0000259" key="4">
    <source>
        <dbReference type="Pfam" id="PF23572"/>
    </source>
</evidence>
<dbReference type="EMBL" id="JAGKQM010000002">
    <property type="protein sequence ID" value="KAH0936836.1"/>
    <property type="molecule type" value="Genomic_DNA"/>
</dbReference>